<feature type="domain" description="Radical SAM core" evidence="2">
    <location>
        <begin position="1"/>
        <end position="115"/>
    </location>
</feature>
<evidence type="ECO:0000256" key="1">
    <source>
        <dbReference type="ARBA" id="ARBA00022679"/>
    </source>
</evidence>
<dbReference type="EMBL" id="BARS01058080">
    <property type="protein sequence ID" value="GAG45288.1"/>
    <property type="molecule type" value="Genomic_DNA"/>
</dbReference>
<dbReference type="PANTHER" id="PTHR11918:SF45">
    <property type="entry name" value="THREONYLCARBAMOYLADENOSINE TRNA METHYLTHIOTRANSFERASE"/>
    <property type="match status" value="1"/>
</dbReference>
<dbReference type="InterPro" id="IPR007197">
    <property type="entry name" value="rSAM"/>
</dbReference>
<dbReference type="PROSITE" id="PS51918">
    <property type="entry name" value="RADICAL_SAM"/>
    <property type="match status" value="1"/>
</dbReference>
<evidence type="ECO:0000259" key="2">
    <source>
        <dbReference type="PROSITE" id="PS51918"/>
    </source>
</evidence>
<comment type="caution">
    <text evidence="3">The sequence shown here is derived from an EMBL/GenBank/DDBJ whole genome shotgun (WGS) entry which is preliminary data.</text>
</comment>
<dbReference type="GO" id="GO:0035598">
    <property type="term" value="F:tRNA (N(6)-L-threonylcarbamoyladenosine(37)-C(2))-methylthiotransferase activity"/>
    <property type="evidence" value="ECO:0007669"/>
    <property type="project" value="TreeGrafter"/>
</dbReference>
<organism evidence="3">
    <name type="scientific">marine sediment metagenome</name>
    <dbReference type="NCBI Taxonomy" id="412755"/>
    <lineage>
        <taxon>unclassified sequences</taxon>
        <taxon>metagenomes</taxon>
        <taxon>ecological metagenomes</taxon>
    </lineage>
</organism>
<feature type="non-terminal residue" evidence="3">
    <location>
        <position position="115"/>
    </location>
</feature>
<gene>
    <name evidence="3" type="ORF">S01H1_84878</name>
</gene>
<sequence length="115" mass="12452">SRACTYCRATQVRGAPRSKPVDAAVAEADTLTISGFPEIVLTGIDLAQYTPSDGTLTDVTRRILATDGLLRLRIASVNPSGLTEALIEVFAEDERACPHFHVPLQSGDDRILQRM</sequence>
<dbReference type="Pfam" id="PF04055">
    <property type="entry name" value="Radical_SAM"/>
    <property type="match status" value="1"/>
</dbReference>
<dbReference type="InterPro" id="IPR058240">
    <property type="entry name" value="rSAM_sf"/>
</dbReference>
<dbReference type="SUPFAM" id="SSF102114">
    <property type="entry name" value="Radical SAM enzymes"/>
    <property type="match status" value="1"/>
</dbReference>
<dbReference type="GO" id="GO:0051536">
    <property type="term" value="F:iron-sulfur cluster binding"/>
    <property type="evidence" value="ECO:0007669"/>
    <property type="project" value="InterPro"/>
</dbReference>
<accession>X0Y970</accession>
<dbReference type="InterPro" id="IPR023404">
    <property type="entry name" value="rSAM_horseshoe"/>
</dbReference>
<evidence type="ECO:0000313" key="3">
    <source>
        <dbReference type="EMBL" id="GAG45288.1"/>
    </source>
</evidence>
<proteinExistence type="predicted"/>
<dbReference type="AlphaFoldDB" id="X0Y970"/>
<dbReference type="Gene3D" id="3.80.30.20">
    <property type="entry name" value="tm_1862 like domain"/>
    <property type="match status" value="1"/>
</dbReference>
<dbReference type="PANTHER" id="PTHR11918">
    <property type="entry name" value="RADICAL SAM PROTEINS"/>
    <property type="match status" value="1"/>
</dbReference>
<feature type="non-terminal residue" evidence="3">
    <location>
        <position position="1"/>
    </location>
</feature>
<keyword evidence="1" id="KW-0808">Transferase</keyword>
<protein>
    <recommendedName>
        <fullName evidence="2">Radical SAM core domain-containing protein</fullName>
    </recommendedName>
</protein>
<reference evidence="3" key="1">
    <citation type="journal article" date="2014" name="Front. Microbiol.">
        <title>High frequency of phylogenetically diverse reductive dehalogenase-homologous genes in deep subseafloor sedimentary metagenomes.</title>
        <authorList>
            <person name="Kawai M."/>
            <person name="Futagami T."/>
            <person name="Toyoda A."/>
            <person name="Takaki Y."/>
            <person name="Nishi S."/>
            <person name="Hori S."/>
            <person name="Arai W."/>
            <person name="Tsubouchi T."/>
            <person name="Morono Y."/>
            <person name="Uchiyama I."/>
            <person name="Ito T."/>
            <person name="Fujiyama A."/>
            <person name="Inagaki F."/>
            <person name="Takami H."/>
        </authorList>
    </citation>
    <scope>NUCLEOTIDE SEQUENCE</scope>
    <source>
        <strain evidence="3">Expedition CK06-06</strain>
    </source>
</reference>
<name>X0Y970_9ZZZZ</name>